<dbReference type="GO" id="GO:0007165">
    <property type="term" value="P:signal transduction"/>
    <property type="evidence" value="ECO:0007669"/>
    <property type="project" value="UniProtKB-KW"/>
</dbReference>
<feature type="domain" description="Methyl-accepting transducer" evidence="9">
    <location>
        <begin position="283"/>
        <end position="523"/>
    </location>
</feature>
<evidence type="ECO:0000256" key="6">
    <source>
        <dbReference type="PROSITE-ProRule" id="PRU00284"/>
    </source>
</evidence>
<proteinExistence type="predicted"/>
<dbReference type="PROSITE" id="PS50111">
    <property type="entry name" value="CHEMOTAXIS_TRANSDUC_2"/>
    <property type="match status" value="1"/>
</dbReference>
<dbReference type="Gene3D" id="1.10.287.950">
    <property type="entry name" value="Methyl-accepting chemotaxis protein"/>
    <property type="match status" value="1"/>
</dbReference>
<dbReference type="STRING" id="1555112.LIP_1276"/>
<dbReference type="PANTHER" id="PTHR32089">
    <property type="entry name" value="METHYL-ACCEPTING CHEMOTAXIS PROTEIN MCPB"/>
    <property type="match status" value="1"/>
</dbReference>
<evidence type="ECO:0000256" key="7">
    <source>
        <dbReference type="SAM" id="Coils"/>
    </source>
</evidence>
<dbReference type="PATRIC" id="fig|1555112.3.peg.1322"/>
<dbReference type="AlphaFoldDB" id="A0A0K2SJ52"/>
<dbReference type="Proteomes" id="UP000065807">
    <property type="component" value="Chromosome"/>
</dbReference>
<evidence type="ECO:0000259" key="9">
    <source>
        <dbReference type="PROSITE" id="PS50111"/>
    </source>
</evidence>
<keyword evidence="5 6" id="KW-0807">Transducer</keyword>
<reference evidence="11" key="1">
    <citation type="submission" date="2015-07" db="EMBL/GenBank/DDBJ databases">
        <title>Complete genome sequence and phylogenetic analysis of Limnochorda pilosa.</title>
        <authorList>
            <person name="Watanabe M."/>
            <person name="Kojima H."/>
            <person name="Fukui M."/>
        </authorList>
    </citation>
    <scope>NUCLEOTIDE SEQUENCE [LARGE SCALE GENOMIC DNA]</scope>
    <source>
        <strain evidence="11">HC45</strain>
    </source>
</reference>
<dbReference type="PANTHER" id="PTHR32089:SF119">
    <property type="entry name" value="METHYL-ACCEPTING CHEMOTAXIS PROTEIN CTPL"/>
    <property type="match status" value="1"/>
</dbReference>
<accession>A0A0K2SJ52</accession>
<evidence type="ECO:0000256" key="5">
    <source>
        <dbReference type="ARBA" id="ARBA00023224"/>
    </source>
</evidence>
<keyword evidence="3 8" id="KW-1133">Transmembrane helix</keyword>
<comment type="subcellular location">
    <subcellularLocation>
        <location evidence="1">Membrane</location>
        <topology evidence="1">Multi-pass membrane protein</topology>
    </subcellularLocation>
</comment>
<feature type="coiled-coil region" evidence="7">
    <location>
        <begin position="358"/>
        <end position="395"/>
    </location>
</feature>
<reference evidence="11" key="2">
    <citation type="journal article" date="2016" name="Int. J. Syst. Evol. Microbiol.">
        <title>Complete genome sequence and cell structure of Limnochorda pilosa, a Gram-negative spore-former within the phylum Firmicutes.</title>
        <authorList>
            <person name="Watanabe M."/>
            <person name="Kojima H."/>
            <person name="Fukui M."/>
        </authorList>
    </citation>
    <scope>NUCLEOTIDE SEQUENCE [LARGE SCALE GENOMIC DNA]</scope>
    <source>
        <strain evidence="11">HC45</strain>
    </source>
</reference>
<keyword evidence="2 8" id="KW-0812">Transmembrane</keyword>
<evidence type="ECO:0000313" key="10">
    <source>
        <dbReference type="EMBL" id="BAS27133.1"/>
    </source>
</evidence>
<dbReference type="Pfam" id="PF00015">
    <property type="entry name" value="MCPsignal"/>
    <property type="match status" value="1"/>
</dbReference>
<dbReference type="RefSeq" id="WP_068135579.1">
    <property type="nucleotide sequence ID" value="NZ_AP014924.1"/>
</dbReference>
<gene>
    <name evidence="10" type="ORF">LIP_1276</name>
</gene>
<evidence type="ECO:0000256" key="8">
    <source>
        <dbReference type="SAM" id="Phobius"/>
    </source>
</evidence>
<evidence type="ECO:0000256" key="3">
    <source>
        <dbReference type="ARBA" id="ARBA00022989"/>
    </source>
</evidence>
<organism evidence="10 11">
    <name type="scientific">Limnochorda pilosa</name>
    <dbReference type="NCBI Taxonomy" id="1555112"/>
    <lineage>
        <taxon>Bacteria</taxon>
        <taxon>Bacillati</taxon>
        <taxon>Bacillota</taxon>
        <taxon>Limnochordia</taxon>
        <taxon>Limnochordales</taxon>
        <taxon>Limnochordaceae</taxon>
        <taxon>Limnochorda</taxon>
    </lineage>
</organism>
<keyword evidence="7" id="KW-0175">Coiled coil</keyword>
<keyword evidence="11" id="KW-1185">Reference proteome</keyword>
<feature type="coiled-coil region" evidence="7">
    <location>
        <begin position="558"/>
        <end position="585"/>
    </location>
</feature>
<dbReference type="EMBL" id="AP014924">
    <property type="protein sequence ID" value="BAS27133.1"/>
    <property type="molecule type" value="Genomic_DNA"/>
</dbReference>
<evidence type="ECO:0000313" key="11">
    <source>
        <dbReference type="Proteomes" id="UP000065807"/>
    </source>
</evidence>
<dbReference type="KEGG" id="lpil:LIP_1276"/>
<feature type="transmembrane region" description="Helical" evidence="8">
    <location>
        <begin position="41"/>
        <end position="63"/>
    </location>
</feature>
<dbReference type="InterPro" id="IPR004089">
    <property type="entry name" value="MCPsignal_dom"/>
</dbReference>
<evidence type="ECO:0000256" key="1">
    <source>
        <dbReference type="ARBA" id="ARBA00004141"/>
    </source>
</evidence>
<sequence length="587" mass="63254">MIPHPQRRFKTVSRLGKAIRVLLGRLGPLGRRRDGTLVNRVRWGLGVGLALIATLGLAAVAVVSDLQTSTAELNRYRWPTVQLANAITRRTLSTGLRAYQAVSTGTVLERPADELNEIDILVDNLRGLLRERPLPGSGGQDRTSRLLGFLDEIHAARSDYTHVLVQLMQAPPGGDRSLLLYRLGAAGDVLVSRADAFERAITEEVARQTGEALAVTGAARAGMTVLTVALVALGSWLVASTLATAKRVARRVQEAAEAVWKDSEGSQEMTSAMRGAVAGARASLEEVQRELRSLAHESGQFLASIRETTGQVAGTVEEARSLIDQTGVTGAAARGMEQVVAVCRAQLLTGSTHVRREVRMAEENLAVAEEAARVVERLQERVEEAESILRHVTGIVDQTSFLALAARLESQAVPAGERGGGEGLATLAEQIGGLADRGALSIDEIRGELAQVREAAGGVVLPVSRAVNGVRDLARHATHLESSFEAVEAAFRELNELIARVGAAASDGSACSRRVEQALHRTARFIEEASRQTQRAGAAMQRLSEVADPVVRHHDALAQEMDRQIRFQRRQAERAREMIEEARALAR</sequence>
<dbReference type="SUPFAM" id="SSF58104">
    <property type="entry name" value="Methyl-accepting chemotaxis protein (MCP) signaling domain"/>
    <property type="match status" value="1"/>
</dbReference>
<protein>
    <submittedName>
        <fullName evidence="10">Methyl-accepting chemotaxis protein</fullName>
    </submittedName>
</protein>
<dbReference type="GO" id="GO:0016020">
    <property type="term" value="C:membrane"/>
    <property type="evidence" value="ECO:0007669"/>
    <property type="project" value="UniProtKB-SubCell"/>
</dbReference>
<keyword evidence="4 8" id="KW-0472">Membrane</keyword>
<name>A0A0K2SJ52_LIMPI</name>
<evidence type="ECO:0000256" key="2">
    <source>
        <dbReference type="ARBA" id="ARBA00022692"/>
    </source>
</evidence>
<evidence type="ECO:0000256" key="4">
    <source>
        <dbReference type="ARBA" id="ARBA00023136"/>
    </source>
</evidence>